<evidence type="ECO:0000313" key="7">
    <source>
        <dbReference type="Proteomes" id="UP000019681"/>
    </source>
</evidence>
<dbReference type="STRING" id="1403537.Q428_02355"/>
<dbReference type="CDD" id="cd06583">
    <property type="entry name" value="PGRP"/>
    <property type="match status" value="1"/>
</dbReference>
<dbReference type="GO" id="GO:0008745">
    <property type="term" value="F:N-acetylmuramoyl-L-alanine amidase activity"/>
    <property type="evidence" value="ECO:0007669"/>
    <property type="project" value="UniProtKB-EC"/>
</dbReference>
<feature type="domain" description="N-acetylmuramoyl-L-alanine amidase" evidence="5">
    <location>
        <begin position="11"/>
        <end position="166"/>
    </location>
</feature>
<dbReference type="GO" id="GO:0009254">
    <property type="term" value="P:peptidoglycan turnover"/>
    <property type="evidence" value="ECO:0007669"/>
    <property type="project" value="TreeGrafter"/>
</dbReference>
<name>A0A017RXZ1_9CLOT</name>
<comment type="caution">
    <text evidence="6">The sequence shown here is derived from an EMBL/GenBank/DDBJ whole genome shotgun (WGS) entry which is preliminary data.</text>
</comment>
<dbReference type="PANTHER" id="PTHR30417">
    <property type="entry name" value="N-ACETYLMURAMOYL-L-ALANINE AMIDASE AMID"/>
    <property type="match status" value="1"/>
</dbReference>
<dbReference type="GO" id="GO:0009253">
    <property type="term" value="P:peptidoglycan catabolic process"/>
    <property type="evidence" value="ECO:0007669"/>
    <property type="project" value="InterPro"/>
</dbReference>
<dbReference type="EC" id="3.5.1.28" evidence="2"/>
<dbReference type="SMART" id="SM00644">
    <property type="entry name" value="Ami_2"/>
    <property type="match status" value="1"/>
</dbReference>
<evidence type="ECO:0000256" key="1">
    <source>
        <dbReference type="ARBA" id="ARBA00001561"/>
    </source>
</evidence>
<evidence type="ECO:0000256" key="4">
    <source>
        <dbReference type="ARBA" id="ARBA00023316"/>
    </source>
</evidence>
<dbReference type="SUPFAM" id="SSF55846">
    <property type="entry name" value="N-acetylmuramoyl-L-alanine amidase-like"/>
    <property type="match status" value="1"/>
</dbReference>
<keyword evidence="7" id="KW-1185">Reference proteome</keyword>
<comment type="catalytic activity">
    <reaction evidence="1">
        <text>Hydrolyzes the link between N-acetylmuramoyl residues and L-amino acid residues in certain cell-wall glycopeptides.</text>
        <dbReference type="EC" id="3.5.1.28"/>
    </reaction>
</comment>
<keyword evidence="3" id="KW-0378">Hydrolase</keyword>
<dbReference type="Gene3D" id="3.40.80.10">
    <property type="entry name" value="Peptidoglycan recognition protein-like"/>
    <property type="match status" value="1"/>
</dbReference>
<dbReference type="EMBL" id="AZQP01000004">
    <property type="protein sequence ID" value="EYE89451.1"/>
    <property type="molecule type" value="Genomic_DNA"/>
</dbReference>
<dbReference type="PANTHER" id="PTHR30417:SF1">
    <property type="entry name" value="N-ACETYLMURAMOYL-L-ALANINE AMIDASE AMID"/>
    <property type="match status" value="1"/>
</dbReference>
<gene>
    <name evidence="6" type="ORF">Q428_02355</name>
</gene>
<proteinExistence type="predicted"/>
<protein>
    <recommendedName>
        <fullName evidence="2">N-acetylmuramoyl-L-alanine amidase</fullName>
        <ecNumber evidence="2">3.5.1.28</ecNumber>
    </recommendedName>
</protein>
<sequence>MLPITKMLLTNQNRPKKKILKLKGIVIHWTANTGKGANAVANRNYFNTTTRAASAHYVVDDKTIVQCIPDDEIAYHVGAASYTRAGNSLKEGVYSPNYFLIGIEMCVNSDGNWAKTYNNTAELAAFLLKKYKLTVNNMYRHYDITGKDCPKMMIDENEWLKFKNLVHKLMSQK</sequence>
<dbReference type="AlphaFoldDB" id="A0A017RXZ1"/>
<dbReference type="GO" id="GO:0071555">
    <property type="term" value="P:cell wall organization"/>
    <property type="evidence" value="ECO:0007669"/>
    <property type="project" value="UniProtKB-KW"/>
</dbReference>
<dbReference type="InterPro" id="IPR036505">
    <property type="entry name" value="Amidase/PGRP_sf"/>
</dbReference>
<keyword evidence="4" id="KW-0961">Cell wall biogenesis/degradation</keyword>
<dbReference type="RefSeq" id="WP_051514824.1">
    <property type="nucleotide sequence ID" value="NZ_AZQP01000004.1"/>
</dbReference>
<evidence type="ECO:0000313" key="6">
    <source>
        <dbReference type="EMBL" id="EYE89451.1"/>
    </source>
</evidence>
<reference evidence="6 7" key="1">
    <citation type="journal article" date="2014" name="Genome Announc.">
        <title>Draft Genome Sequence of Fervidicella metallireducens Strain AeBT, an Iron-Reducing Thermoanaerobe from the Great Artesian Basin.</title>
        <authorList>
            <person name="Patel B.K."/>
        </authorList>
    </citation>
    <scope>NUCLEOTIDE SEQUENCE [LARGE SCALE GENOMIC DNA]</scope>
    <source>
        <strain evidence="6 7">AeB</strain>
    </source>
</reference>
<dbReference type="Proteomes" id="UP000019681">
    <property type="component" value="Unassembled WGS sequence"/>
</dbReference>
<dbReference type="InterPro" id="IPR051206">
    <property type="entry name" value="NAMLAA_amidase_2"/>
</dbReference>
<evidence type="ECO:0000259" key="5">
    <source>
        <dbReference type="SMART" id="SM00644"/>
    </source>
</evidence>
<evidence type="ECO:0000256" key="2">
    <source>
        <dbReference type="ARBA" id="ARBA00011901"/>
    </source>
</evidence>
<evidence type="ECO:0000256" key="3">
    <source>
        <dbReference type="ARBA" id="ARBA00022801"/>
    </source>
</evidence>
<dbReference type="InterPro" id="IPR002502">
    <property type="entry name" value="Amidase_domain"/>
</dbReference>
<accession>A0A017RXZ1</accession>
<dbReference type="Pfam" id="PF01510">
    <property type="entry name" value="Amidase_2"/>
    <property type="match status" value="1"/>
</dbReference>
<organism evidence="6 7">
    <name type="scientific">Fervidicella metallireducens AeB</name>
    <dbReference type="NCBI Taxonomy" id="1403537"/>
    <lineage>
        <taxon>Bacteria</taxon>
        <taxon>Bacillati</taxon>
        <taxon>Bacillota</taxon>
        <taxon>Clostridia</taxon>
        <taxon>Eubacteriales</taxon>
        <taxon>Clostridiaceae</taxon>
        <taxon>Fervidicella</taxon>
    </lineage>
</organism>
<dbReference type="OrthoDB" id="9794294at2"/>